<dbReference type="AlphaFoldDB" id="A0AAN7NBS7"/>
<proteinExistence type="predicted"/>
<evidence type="ECO:0000313" key="2">
    <source>
        <dbReference type="Proteomes" id="UP001333110"/>
    </source>
</evidence>
<dbReference type="Proteomes" id="UP001333110">
    <property type="component" value="Unassembled WGS sequence"/>
</dbReference>
<reference evidence="1 2" key="1">
    <citation type="journal article" date="2023" name="J. Hered.">
        <title>Chromosome-level genome of the wood stork (Mycteria americana) provides insight into avian chromosome evolution.</title>
        <authorList>
            <person name="Flamio R. Jr."/>
            <person name="Ramstad K.M."/>
        </authorList>
    </citation>
    <scope>NUCLEOTIDE SEQUENCE [LARGE SCALE GENOMIC DNA]</scope>
    <source>
        <strain evidence="1">JAX WOST 10</strain>
    </source>
</reference>
<gene>
    <name evidence="1" type="ORF">QYF61_021104</name>
</gene>
<sequence length="606" mass="67410">MSSSGLPQYRKEIDKMQQVQQRDMKMVEGWSTYPVRWAEGTGLVHPGEQIALGTPNSSLASTYREIIKKLEPGYSVLHKMGNKSMDIELKEEENHRMVEFRRDLWRSSGPTPLLKQGHLELVVQDWLLTISKEGDLTTSLGNLCQCSVILTAIQTQLSQPFLMEEMLHSHSHLPGPSLDSLQHVHISLELGSPELHTALQQNVRVQAEMLLWIGELQETDILVASSCPLPPYDNHRITESQNHIGWKRPLRSSSPTINLTLPKPPLHHVPKHLIQTSFKYLQGWRLNHFPGQPVPMLDNPLGEEKFPNIQSKPPLAQLEAISSRPITCYLGEETDPHLSTTSFQVVEESDKVSPQPPFLQAKQSQLPQPLLTRLLLQILHQLRCPSLDTLQHLHVSLVVRGPKLNTVFEVRPHQCRVQGHDHFPCPAGHAISDTSQDAIGLLGRLGTLLAHIQVAVNQHPQVLLCLAAFQPLFPKPVALHGVAVAQVQDLALGLVKPHTIDLGPSIQPVQIPLQSLPTLQQINTPTQLGVVCKLTEGALDPLVQIIDKDVKQNWPQHRALGNTACDRPPTGVNSIHHHSLGPAVQPVLYPAKSTPIQAMSSQFLQE</sequence>
<accession>A0AAN7NBS7</accession>
<name>A0AAN7NBS7_MYCAM</name>
<dbReference type="EMBL" id="JAUNZN010000004">
    <property type="protein sequence ID" value="KAK4822885.1"/>
    <property type="molecule type" value="Genomic_DNA"/>
</dbReference>
<keyword evidence="2" id="KW-1185">Reference proteome</keyword>
<protein>
    <submittedName>
        <fullName evidence="1">Uncharacterized protein</fullName>
    </submittedName>
</protein>
<comment type="caution">
    <text evidence="1">The sequence shown here is derived from an EMBL/GenBank/DDBJ whole genome shotgun (WGS) entry which is preliminary data.</text>
</comment>
<organism evidence="1 2">
    <name type="scientific">Mycteria americana</name>
    <name type="common">Wood stork</name>
    <dbReference type="NCBI Taxonomy" id="33587"/>
    <lineage>
        <taxon>Eukaryota</taxon>
        <taxon>Metazoa</taxon>
        <taxon>Chordata</taxon>
        <taxon>Craniata</taxon>
        <taxon>Vertebrata</taxon>
        <taxon>Euteleostomi</taxon>
        <taxon>Archelosauria</taxon>
        <taxon>Archosauria</taxon>
        <taxon>Dinosauria</taxon>
        <taxon>Saurischia</taxon>
        <taxon>Theropoda</taxon>
        <taxon>Coelurosauria</taxon>
        <taxon>Aves</taxon>
        <taxon>Neognathae</taxon>
        <taxon>Neoaves</taxon>
        <taxon>Aequornithes</taxon>
        <taxon>Ciconiiformes</taxon>
        <taxon>Ciconiidae</taxon>
        <taxon>Mycteria</taxon>
    </lineage>
</organism>
<evidence type="ECO:0000313" key="1">
    <source>
        <dbReference type="EMBL" id="KAK4822885.1"/>
    </source>
</evidence>